<dbReference type="OrthoDB" id="1933679at2759"/>
<dbReference type="PANTHER" id="PTHR48151">
    <property type="entry name" value="SH3 DOMAIN-CONTAINING PROTEIN"/>
    <property type="match status" value="1"/>
</dbReference>
<organism evidence="1 2">
    <name type="scientific">Elaeis guineensis var. tenera</name>
    <name type="common">Oil palm</name>
    <dbReference type="NCBI Taxonomy" id="51953"/>
    <lineage>
        <taxon>Eukaryota</taxon>
        <taxon>Viridiplantae</taxon>
        <taxon>Streptophyta</taxon>
        <taxon>Embryophyta</taxon>
        <taxon>Tracheophyta</taxon>
        <taxon>Spermatophyta</taxon>
        <taxon>Magnoliopsida</taxon>
        <taxon>Liliopsida</taxon>
        <taxon>Arecaceae</taxon>
        <taxon>Arecoideae</taxon>
        <taxon>Cocoseae</taxon>
        <taxon>Elaeidinae</taxon>
        <taxon>Elaeis</taxon>
    </lineage>
</organism>
<dbReference type="Proteomes" id="UP000504607">
    <property type="component" value="Chromosome 4"/>
</dbReference>
<gene>
    <name evidence="2" type="primary">LOC105042798</name>
</gene>
<reference evidence="2" key="1">
    <citation type="submission" date="2025-08" db="UniProtKB">
        <authorList>
            <consortium name="RefSeq"/>
        </authorList>
    </citation>
    <scope>IDENTIFICATION</scope>
</reference>
<sequence>MPEITILSIFRAIGEPGGAKEEKVRRLWLPIARRTVQWFAGRERRLLSQGSKELHQVCEDRSVLRYVYYYLARILSDGTGAEGLSAGGGIPTSNWDALANIDAVGGVTRADVIPRIVQQVTAKVSSADTEVHARRLAALKSFSGASPSSSEILGKTKDHGNARFDLRDMGIRKKLHPIESEDHQKILLAKACYSLTNDEKDGFCQVLKGVKLPDGCASNISYRVQLKERKVSGYKSHNAHFILHYLLQVVVRRTIPKHVAVALIRLGAFFSSLCAKVIPLEDVEHLQIEIIETLCQLERIFFFHFLI</sequence>
<keyword evidence="1" id="KW-1185">Reference proteome</keyword>
<evidence type="ECO:0000313" key="2">
    <source>
        <dbReference type="RefSeq" id="XP_010918420.1"/>
    </source>
</evidence>
<dbReference type="RefSeq" id="XP_010918420.1">
    <property type="nucleotide sequence ID" value="XM_010920118.2"/>
</dbReference>
<name>A0A6I9R0V7_ELAGV</name>
<dbReference type="AlphaFoldDB" id="A0A6I9R0V7"/>
<dbReference type="InterPro" id="IPR053296">
    <property type="entry name" value="TSET_member_tstB"/>
</dbReference>
<proteinExistence type="predicted"/>
<dbReference type="InParanoid" id="A0A6I9R0V7"/>
<accession>A0A6I9R0V7</accession>
<evidence type="ECO:0000313" key="1">
    <source>
        <dbReference type="Proteomes" id="UP000504607"/>
    </source>
</evidence>
<dbReference type="PANTHER" id="PTHR48151:SF3">
    <property type="entry name" value="SH3 DOMAIN-CONTAINING PROTEIN"/>
    <property type="match status" value="1"/>
</dbReference>
<protein>
    <submittedName>
        <fullName evidence="2">Uncharacterized protein LOC105042798</fullName>
    </submittedName>
</protein>